<dbReference type="GeneID" id="6075223"/>
<dbReference type="RefSeq" id="XP_001879431.1">
    <property type="nucleotide sequence ID" value="XM_001879396.1"/>
</dbReference>
<dbReference type="EMBL" id="DS547098">
    <property type="protein sequence ID" value="EDR10046.1"/>
    <property type="molecule type" value="Genomic_DNA"/>
</dbReference>
<dbReference type="KEGG" id="lbc:LACBIDRAFT_317977"/>
<protein>
    <submittedName>
        <fullName evidence="1">Predicted protein</fullName>
    </submittedName>
</protein>
<keyword evidence="2" id="KW-1185">Reference proteome</keyword>
<evidence type="ECO:0000313" key="1">
    <source>
        <dbReference type="EMBL" id="EDR10046.1"/>
    </source>
</evidence>
<sequence>MCPLLVMYMYVQSHSTHDSHSPPSSTIHRTCFPTRCCYLHCDTYYSWCLTHSLSTVFLFGILIRR</sequence>
<evidence type="ECO:0000313" key="2">
    <source>
        <dbReference type="Proteomes" id="UP000001194"/>
    </source>
</evidence>
<gene>
    <name evidence="1" type="ORF">LACBIDRAFT_317977</name>
</gene>
<dbReference type="HOGENOM" id="CLU_2850092_0_0_1"/>
<dbReference type="AlphaFoldDB" id="B0D5N2"/>
<organism evidence="2">
    <name type="scientific">Laccaria bicolor (strain S238N-H82 / ATCC MYA-4686)</name>
    <name type="common">Bicoloured deceiver</name>
    <name type="synonym">Laccaria laccata var. bicolor</name>
    <dbReference type="NCBI Taxonomy" id="486041"/>
    <lineage>
        <taxon>Eukaryota</taxon>
        <taxon>Fungi</taxon>
        <taxon>Dikarya</taxon>
        <taxon>Basidiomycota</taxon>
        <taxon>Agaricomycotina</taxon>
        <taxon>Agaricomycetes</taxon>
        <taxon>Agaricomycetidae</taxon>
        <taxon>Agaricales</taxon>
        <taxon>Agaricineae</taxon>
        <taxon>Hydnangiaceae</taxon>
        <taxon>Laccaria</taxon>
    </lineage>
</organism>
<dbReference type="InParanoid" id="B0D5N2"/>
<name>B0D5N2_LACBS</name>
<accession>B0D5N2</accession>
<reference evidence="1 2" key="1">
    <citation type="journal article" date="2008" name="Nature">
        <title>The genome of Laccaria bicolor provides insights into mycorrhizal symbiosis.</title>
        <authorList>
            <person name="Martin F."/>
            <person name="Aerts A."/>
            <person name="Ahren D."/>
            <person name="Brun A."/>
            <person name="Danchin E.G.J."/>
            <person name="Duchaussoy F."/>
            <person name="Gibon J."/>
            <person name="Kohler A."/>
            <person name="Lindquist E."/>
            <person name="Pereda V."/>
            <person name="Salamov A."/>
            <person name="Shapiro H.J."/>
            <person name="Wuyts J."/>
            <person name="Blaudez D."/>
            <person name="Buee M."/>
            <person name="Brokstein P."/>
            <person name="Canbaeck B."/>
            <person name="Cohen D."/>
            <person name="Courty P.E."/>
            <person name="Coutinho P.M."/>
            <person name="Delaruelle C."/>
            <person name="Detter J.C."/>
            <person name="Deveau A."/>
            <person name="DiFazio S."/>
            <person name="Duplessis S."/>
            <person name="Fraissinet-Tachet L."/>
            <person name="Lucic E."/>
            <person name="Frey-Klett P."/>
            <person name="Fourrey C."/>
            <person name="Feussner I."/>
            <person name="Gay G."/>
            <person name="Grimwood J."/>
            <person name="Hoegger P.J."/>
            <person name="Jain P."/>
            <person name="Kilaru S."/>
            <person name="Labbe J."/>
            <person name="Lin Y.C."/>
            <person name="Legue V."/>
            <person name="Le Tacon F."/>
            <person name="Marmeisse R."/>
            <person name="Melayah D."/>
            <person name="Montanini B."/>
            <person name="Muratet M."/>
            <person name="Nehls U."/>
            <person name="Niculita-Hirzel H."/>
            <person name="Oudot-Le Secq M.P."/>
            <person name="Peter M."/>
            <person name="Quesneville H."/>
            <person name="Rajashekar B."/>
            <person name="Reich M."/>
            <person name="Rouhier N."/>
            <person name="Schmutz J."/>
            <person name="Yin T."/>
            <person name="Chalot M."/>
            <person name="Henrissat B."/>
            <person name="Kuees U."/>
            <person name="Lucas S."/>
            <person name="Van de Peer Y."/>
            <person name="Podila G.K."/>
            <person name="Polle A."/>
            <person name="Pukkila P.J."/>
            <person name="Richardson P.M."/>
            <person name="Rouze P."/>
            <person name="Sanders I.R."/>
            <person name="Stajich J.E."/>
            <person name="Tunlid A."/>
            <person name="Tuskan G."/>
            <person name="Grigoriev I.V."/>
        </authorList>
    </citation>
    <scope>NUCLEOTIDE SEQUENCE [LARGE SCALE GENOMIC DNA]</scope>
    <source>
        <strain evidence="2">S238N-H82 / ATCC MYA-4686</strain>
    </source>
</reference>
<proteinExistence type="predicted"/>
<dbReference type="Proteomes" id="UP000001194">
    <property type="component" value="Unassembled WGS sequence"/>
</dbReference>